<accession>A0A841PEY2</accession>
<dbReference type="GO" id="GO:0006974">
    <property type="term" value="P:DNA damage response"/>
    <property type="evidence" value="ECO:0007669"/>
    <property type="project" value="TreeGrafter"/>
</dbReference>
<comment type="caution">
    <text evidence="1">The sequence shown here is derived from an EMBL/GenBank/DDBJ whole genome shotgun (WGS) entry which is preliminary data.</text>
</comment>
<protein>
    <submittedName>
        <fullName evidence="1">Uncharacterized protein VirK/YbjX</fullName>
    </submittedName>
</protein>
<reference evidence="1 2" key="1">
    <citation type="submission" date="2020-08" db="EMBL/GenBank/DDBJ databases">
        <title>Genomic Encyclopedia of Type Strains, Phase IV (KMG-IV): sequencing the most valuable type-strain genomes for metagenomic binning, comparative biology and taxonomic classification.</title>
        <authorList>
            <person name="Goeker M."/>
        </authorList>
    </citation>
    <scope>NUCLEOTIDE SEQUENCE [LARGE SCALE GENOMIC DNA]</scope>
    <source>
        <strain evidence="1 2">DSM 100039</strain>
    </source>
</reference>
<dbReference type="InterPro" id="IPR007488">
    <property type="entry name" value="DUF535"/>
</dbReference>
<dbReference type="Proteomes" id="UP000556329">
    <property type="component" value="Unassembled WGS sequence"/>
</dbReference>
<sequence>MLWIGALKSASVGVQGLDEARTLTKAMEGLRPKTLLLLVAQSLVRSLDISGLVAASNAGHVFAKDFALRHRIAADYDSFWVESGGSRVHLTMFDLPLTKTQRDPAEYRPNKRAQLRRRQHLELEIARRVGEAIKPLRRT</sequence>
<evidence type="ECO:0000313" key="2">
    <source>
        <dbReference type="Proteomes" id="UP000556329"/>
    </source>
</evidence>
<dbReference type="PANTHER" id="PTHR38785">
    <property type="entry name" value="HOMOLOG OF VIRK"/>
    <property type="match status" value="1"/>
</dbReference>
<gene>
    <name evidence="1" type="ORF">HNQ71_002035</name>
</gene>
<keyword evidence="2" id="KW-1185">Reference proteome</keyword>
<dbReference type="RefSeq" id="WP_343068123.1">
    <property type="nucleotide sequence ID" value="NZ_JACHEF010000002.1"/>
</dbReference>
<proteinExistence type="predicted"/>
<name>A0A841PEY2_9HYPH</name>
<dbReference type="Pfam" id="PF04393">
    <property type="entry name" value="DUF535"/>
    <property type="match status" value="1"/>
</dbReference>
<evidence type="ECO:0000313" key="1">
    <source>
        <dbReference type="EMBL" id="MBB6409370.1"/>
    </source>
</evidence>
<dbReference type="EMBL" id="JACHEF010000002">
    <property type="protein sequence ID" value="MBB6409370.1"/>
    <property type="molecule type" value="Genomic_DNA"/>
</dbReference>
<dbReference type="PANTHER" id="PTHR38785:SF1">
    <property type="entry name" value="HOMOLOG OF VIRK"/>
    <property type="match status" value="1"/>
</dbReference>
<organism evidence="1 2">
    <name type="scientific">Mesorhizobium sangaii</name>
    <dbReference type="NCBI Taxonomy" id="505389"/>
    <lineage>
        <taxon>Bacteria</taxon>
        <taxon>Pseudomonadati</taxon>
        <taxon>Pseudomonadota</taxon>
        <taxon>Alphaproteobacteria</taxon>
        <taxon>Hyphomicrobiales</taxon>
        <taxon>Phyllobacteriaceae</taxon>
        <taxon>Mesorhizobium</taxon>
    </lineage>
</organism>
<dbReference type="AlphaFoldDB" id="A0A841PEY2"/>